<dbReference type="Proteomes" id="UP000558488">
    <property type="component" value="Unassembled WGS sequence"/>
</dbReference>
<accession>A0A7J8A8B0</accession>
<organism evidence="2 3">
    <name type="scientific">Pipistrellus kuhlii</name>
    <name type="common">Kuhl's pipistrelle</name>
    <dbReference type="NCBI Taxonomy" id="59472"/>
    <lineage>
        <taxon>Eukaryota</taxon>
        <taxon>Metazoa</taxon>
        <taxon>Chordata</taxon>
        <taxon>Craniata</taxon>
        <taxon>Vertebrata</taxon>
        <taxon>Euteleostomi</taxon>
        <taxon>Mammalia</taxon>
        <taxon>Eutheria</taxon>
        <taxon>Laurasiatheria</taxon>
        <taxon>Chiroptera</taxon>
        <taxon>Yangochiroptera</taxon>
        <taxon>Vespertilionidae</taxon>
        <taxon>Pipistrellus</taxon>
    </lineage>
</organism>
<proteinExistence type="predicted"/>
<reference evidence="2 3" key="1">
    <citation type="journal article" date="2020" name="Nature">
        <title>Six reference-quality genomes reveal evolution of bat adaptations.</title>
        <authorList>
            <person name="Jebb D."/>
            <person name="Huang Z."/>
            <person name="Pippel M."/>
            <person name="Hughes G.M."/>
            <person name="Lavrichenko K."/>
            <person name="Devanna P."/>
            <person name="Winkler S."/>
            <person name="Jermiin L.S."/>
            <person name="Skirmuntt E.C."/>
            <person name="Katzourakis A."/>
            <person name="Burkitt-Gray L."/>
            <person name="Ray D.A."/>
            <person name="Sullivan K.A.M."/>
            <person name="Roscito J.G."/>
            <person name="Kirilenko B.M."/>
            <person name="Davalos L.M."/>
            <person name="Corthals A.P."/>
            <person name="Power M.L."/>
            <person name="Jones G."/>
            <person name="Ransome R.D."/>
            <person name="Dechmann D.K.N."/>
            <person name="Locatelli A.G."/>
            <person name="Puechmaille S.J."/>
            <person name="Fedrigo O."/>
            <person name="Jarvis E.D."/>
            <person name="Hiller M."/>
            <person name="Vernes S.C."/>
            <person name="Myers E.W."/>
            <person name="Teeling E.C."/>
        </authorList>
    </citation>
    <scope>NUCLEOTIDE SEQUENCE [LARGE SCALE GENOMIC DNA]</scope>
    <source>
        <strain evidence="2">MPipKuh1</strain>
        <tissue evidence="2">Flight muscle</tissue>
    </source>
</reference>
<evidence type="ECO:0000313" key="3">
    <source>
        <dbReference type="Proteomes" id="UP000558488"/>
    </source>
</evidence>
<evidence type="ECO:0000256" key="1">
    <source>
        <dbReference type="SAM" id="Phobius"/>
    </source>
</evidence>
<dbReference type="EMBL" id="JACAGB010000002">
    <property type="protein sequence ID" value="KAF6382664.1"/>
    <property type="molecule type" value="Genomic_DNA"/>
</dbReference>
<keyword evidence="1" id="KW-0472">Membrane</keyword>
<comment type="caution">
    <text evidence="2">The sequence shown here is derived from an EMBL/GenBank/DDBJ whole genome shotgun (WGS) entry which is preliminary data.</text>
</comment>
<feature type="transmembrane region" description="Helical" evidence="1">
    <location>
        <begin position="139"/>
        <end position="162"/>
    </location>
</feature>
<protein>
    <submittedName>
        <fullName evidence="2">Uncharacterized protein</fullName>
    </submittedName>
</protein>
<sequence length="166" mass="18901">MLSDHGHPGNKPVLPWPHLGHFTTIMNKIMGEIRVTKIVSKRAETLTYAHLSPRPALCLHHIMGAFQRTSPLDCINGSLLLKSRRQRRQPGMVSQPICVRAPCKALGPSLAKIYDLCLHFAVFSIYHMSFLFLSFSSTAFWLSLIGFFLVYFNSLVDFKLFLEYFS</sequence>
<gene>
    <name evidence="2" type="ORF">mPipKuh1_009010</name>
</gene>
<dbReference type="AlphaFoldDB" id="A0A7J8A8B0"/>
<keyword evidence="3" id="KW-1185">Reference proteome</keyword>
<evidence type="ECO:0000313" key="2">
    <source>
        <dbReference type="EMBL" id="KAF6382664.1"/>
    </source>
</evidence>
<keyword evidence="1" id="KW-1133">Transmembrane helix</keyword>
<keyword evidence="1" id="KW-0812">Transmembrane</keyword>
<name>A0A7J8A8B0_PIPKU</name>